<dbReference type="OrthoDB" id="539213at2759"/>
<gene>
    <name evidence="4" type="ORF">OSTQU699_LOCUS396</name>
</gene>
<accession>A0A8S1IJY1</accession>
<dbReference type="Pfam" id="PF12796">
    <property type="entry name" value="Ank_2"/>
    <property type="match status" value="1"/>
</dbReference>
<dbReference type="PROSITE" id="PS50297">
    <property type="entry name" value="ANK_REP_REGION"/>
    <property type="match status" value="2"/>
</dbReference>
<dbReference type="PRINTS" id="PR01415">
    <property type="entry name" value="ANKYRIN"/>
</dbReference>
<feature type="repeat" description="ANK" evidence="3">
    <location>
        <begin position="53"/>
        <end position="85"/>
    </location>
</feature>
<dbReference type="InterPro" id="IPR036770">
    <property type="entry name" value="Ankyrin_rpt-contain_sf"/>
</dbReference>
<reference evidence="4" key="1">
    <citation type="submission" date="2020-12" db="EMBL/GenBank/DDBJ databases">
        <authorList>
            <person name="Iha C."/>
        </authorList>
    </citation>
    <scope>NUCLEOTIDE SEQUENCE</scope>
</reference>
<organism evidence="4 5">
    <name type="scientific">Ostreobium quekettii</name>
    <dbReference type="NCBI Taxonomy" id="121088"/>
    <lineage>
        <taxon>Eukaryota</taxon>
        <taxon>Viridiplantae</taxon>
        <taxon>Chlorophyta</taxon>
        <taxon>core chlorophytes</taxon>
        <taxon>Ulvophyceae</taxon>
        <taxon>TCBD clade</taxon>
        <taxon>Bryopsidales</taxon>
        <taxon>Ostreobineae</taxon>
        <taxon>Ostreobiaceae</taxon>
        <taxon>Ostreobium</taxon>
    </lineage>
</organism>
<comment type="caution">
    <text evidence="4">The sequence shown here is derived from an EMBL/GenBank/DDBJ whole genome shotgun (WGS) entry which is preliminary data.</text>
</comment>
<feature type="repeat" description="ANK" evidence="3">
    <location>
        <begin position="20"/>
        <end position="52"/>
    </location>
</feature>
<sequence>MPVVKLLLEKGANISARNKEGNTPMMYAAGHGHTPVVDKLLDFGAPLDLVDENGDTVLHHAAKWGQMPVVKLLLEKGADTSIRNKEGVPHGYTAATLAEKHDHPEIANFIKNWENPN</sequence>
<evidence type="ECO:0000256" key="2">
    <source>
        <dbReference type="ARBA" id="ARBA00023043"/>
    </source>
</evidence>
<keyword evidence="5" id="KW-1185">Reference proteome</keyword>
<dbReference type="AlphaFoldDB" id="A0A8S1IJY1"/>
<dbReference type="PANTHER" id="PTHR24171">
    <property type="entry name" value="ANKYRIN REPEAT DOMAIN-CONTAINING PROTEIN 39-RELATED"/>
    <property type="match status" value="1"/>
</dbReference>
<dbReference type="SMART" id="SM00248">
    <property type="entry name" value="ANK"/>
    <property type="match status" value="2"/>
</dbReference>
<keyword evidence="2 3" id="KW-0040">ANK repeat</keyword>
<evidence type="ECO:0000313" key="4">
    <source>
        <dbReference type="EMBL" id="CAD7695035.1"/>
    </source>
</evidence>
<proteinExistence type="predicted"/>
<protein>
    <recommendedName>
        <fullName evidence="6">Ankyrin repeat protein</fullName>
    </recommendedName>
</protein>
<keyword evidence="1" id="KW-0677">Repeat</keyword>
<name>A0A8S1IJY1_9CHLO</name>
<dbReference type="PROSITE" id="PS50088">
    <property type="entry name" value="ANK_REPEAT"/>
    <property type="match status" value="3"/>
</dbReference>
<dbReference type="EMBL" id="CAJHUC010000297">
    <property type="protein sequence ID" value="CAD7695035.1"/>
    <property type="molecule type" value="Genomic_DNA"/>
</dbReference>
<dbReference type="InterPro" id="IPR002110">
    <property type="entry name" value="Ankyrin_rpt"/>
</dbReference>
<evidence type="ECO:0008006" key="6">
    <source>
        <dbReference type="Google" id="ProtNLM"/>
    </source>
</evidence>
<evidence type="ECO:0000256" key="1">
    <source>
        <dbReference type="ARBA" id="ARBA00022737"/>
    </source>
</evidence>
<dbReference type="Proteomes" id="UP000708148">
    <property type="component" value="Unassembled WGS sequence"/>
</dbReference>
<feature type="repeat" description="ANK" evidence="3">
    <location>
        <begin position="1"/>
        <end position="19"/>
    </location>
</feature>
<dbReference type="SUPFAM" id="SSF48403">
    <property type="entry name" value="Ankyrin repeat"/>
    <property type="match status" value="1"/>
</dbReference>
<dbReference type="Gene3D" id="1.25.40.20">
    <property type="entry name" value="Ankyrin repeat-containing domain"/>
    <property type="match status" value="1"/>
</dbReference>
<evidence type="ECO:0000256" key="3">
    <source>
        <dbReference type="PROSITE-ProRule" id="PRU00023"/>
    </source>
</evidence>
<evidence type="ECO:0000313" key="5">
    <source>
        <dbReference type="Proteomes" id="UP000708148"/>
    </source>
</evidence>